<dbReference type="AlphaFoldDB" id="I1XLX6"/>
<reference evidence="1 2" key="2">
    <citation type="journal article" date="2013" name="Int. J. Syst. Evol. Microbiol.">
        <title>Methylophaga nitratireducenticrescens sp. nov. and Methylophaga frappieri sp. nov., isolated from the biofilm of the methanol-fed denitrification system treating the seawater at the Montreal Biodome.</title>
        <authorList>
            <person name="Villeneuve C."/>
            <person name="Martineau C."/>
            <person name="Mauffrey F."/>
            <person name="Villemur R."/>
        </authorList>
    </citation>
    <scope>NUCLEOTIDE SEQUENCE [LARGE SCALE GENOMIC DNA]</scope>
    <source>
        <strain evidence="1 2">JAM1</strain>
    </source>
</reference>
<evidence type="ECO:0000313" key="1">
    <source>
        <dbReference type="EMBL" id="AFI85395.1"/>
    </source>
</evidence>
<dbReference type="EMBL" id="CP003390">
    <property type="protein sequence ID" value="AFI85395.1"/>
    <property type="molecule type" value="Genomic_DNA"/>
</dbReference>
<evidence type="ECO:0000313" key="2">
    <source>
        <dbReference type="Proteomes" id="UP000009144"/>
    </source>
</evidence>
<dbReference type="STRING" id="754476.Q7A_2605"/>
<dbReference type="Proteomes" id="UP000009144">
    <property type="component" value="Chromosome"/>
</dbReference>
<dbReference type="HOGENOM" id="CLU_3201926_0_0_6"/>
<proteinExistence type="predicted"/>
<reference evidence="1 2" key="1">
    <citation type="journal article" date="2012" name="J. Bacteriol.">
        <title>Complete genome sequences of Methylophaga sp. strain JAM1 and Methylophaga sp. strain JAM7.</title>
        <authorList>
            <person name="Villeneuve C."/>
            <person name="Martineau C."/>
            <person name="Mauffrey F."/>
            <person name="Villemur R."/>
        </authorList>
    </citation>
    <scope>NUCLEOTIDE SEQUENCE [LARGE SCALE GENOMIC DNA]</scope>
    <source>
        <strain evidence="1 2">JAM1</strain>
    </source>
</reference>
<sequence>MIVESGITGVHCRTGSLENHETIRSRIDHVHCRTGSLENKNTSFN</sequence>
<name>I1XLX6_METNJ</name>
<protein>
    <submittedName>
        <fullName evidence="1">Uncharacterized protein</fullName>
    </submittedName>
</protein>
<dbReference type="PATRIC" id="fig|754476.3.peg.2555"/>
<gene>
    <name evidence="1" type="ordered locus">Q7A_2605</name>
</gene>
<organism evidence="1 2">
    <name type="scientific">Methylophaga nitratireducenticrescens</name>
    <dbReference type="NCBI Taxonomy" id="754476"/>
    <lineage>
        <taxon>Bacteria</taxon>
        <taxon>Pseudomonadati</taxon>
        <taxon>Pseudomonadota</taxon>
        <taxon>Gammaproteobacteria</taxon>
        <taxon>Thiotrichales</taxon>
        <taxon>Piscirickettsiaceae</taxon>
        <taxon>Methylophaga</taxon>
    </lineage>
</organism>
<dbReference type="AntiFam" id="ANF00050">
    <property type="entry name" value="Translation of CRISPR YPEST repeat 1"/>
</dbReference>
<accession>I1XLX6</accession>
<keyword evidence="2" id="KW-1185">Reference proteome</keyword>